<evidence type="ECO:0000256" key="3">
    <source>
        <dbReference type="ARBA" id="ARBA00022777"/>
    </source>
</evidence>
<keyword evidence="6" id="KW-1185">Reference proteome</keyword>
<dbReference type="Gene3D" id="3.40.50.300">
    <property type="entry name" value="P-loop containing nucleotide triphosphate hydrolases"/>
    <property type="match status" value="2"/>
</dbReference>
<dbReference type="PANTHER" id="PTHR23359">
    <property type="entry name" value="NUCLEOTIDE KINASE"/>
    <property type="match status" value="1"/>
</dbReference>
<accession>A0A4X2KR53</accession>
<proteinExistence type="inferred from homology"/>
<dbReference type="SUPFAM" id="SSF52540">
    <property type="entry name" value="P-loop containing nucleoside triphosphate hydrolases"/>
    <property type="match status" value="2"/>
</dbReference>
<evidence type="ECO:0000313" key="6">
    <source>
        <dbReference type="Proteomes" id="UP000314987"/>
    </source>
</evidence>
<dbReference type="GeneTree" id="ENSGT00940000155917"/>
<keyword evidence="3 4" id="KW-0418">Kinase</keyword>
<comment type="similarity">
    <text evidence="4">Belongs to the adenylate kinase family.</text>
</comment>
<protein>
    <submittedName>
        <fullName evidence="5">Adenylate kinase 5</fullName>
    </submittedName>
</protein>
<organism evidence="5 6">
    <name type="scientific">Vombatus ursinus</name>
    <name type="common">Common wombat</name>
    <dbReference type="NCBI Taxonomy" id="29139"/>
    <lineage>
        <taxon>Eukaryota</taxon>
        <taxon>Metazoa</taxon>
        <taxon>Chordata</taxon>
        <taxon>Craniata</taxon>
        <taxon>Vertebrata</taxon>
        <taxon>Euteleostomi</taxon>
        <taxon>Mammalia</taxon>
        <taxon>Metatheria</taxon>
        <taxon>Diprotodontia</taxon>
        <taxon>Vombatidae</taxon>
        <taxon>Vombatus</taxon>
    </lineage>
</organism>
<reference evidence="5" key="3">
    <citation type="submission" date="2025-09" db="UniProtKB">
        <authorList>
            <consortium name="Ensembl"/>
        </authorList>
    </citation>
    <scope>IDENTIFICATION</scope>
</reference>
<keyword evidence="1 4" id="KW-0808">Transferase</keyword>
<dbReference type="InterPro" id="IPR027417">
    <property type="entry name" value="P-loop_NTPase"/>
</dbReference>
<dbReference type="InterPro" id="IPR033690">
    <property type="entry name" value="Adenylat_kinase_CS"/>
</dbReference>
<name>A0A4X2KR53_VOMUR</name>
<dbReference type="GO" id="GO:0019205">
    <property type="term" value="F:nucleobase-containing compound kinase activity"/>
    <property type="evidence" value="ECO:0007669"/>
    <property type="project" value="InterPro"/>
</dbReference>
<dbReference type="AlphaFoldDB" id="A0A4X2KR53"/>
<dbReference type="InterPro" id="IPR000850">
    <property type="entry name" value="Adenylat/UMP-CMP_kin"/>
</dbReference>
<dbReference type="PROSITE" id="PS00113">
    <property type="entry name" value="ADENYLATE_KINASE"/>
    <property type="match status" value="1"/>
</dbReference>
<dbReference type="CDD" id="cd01428">
    <property type="entry name" value="ADK"/>
    <property type="match status" value="2"/>
</dbReference>
<dbReference type="PRINTS" id="PR00094">
    <property type="entry name" value="ADENYLTKNASE"/>
</dbReference>
<dbReference type="Pfam" id="PF00406">
    <property type="entry name" value="ADK"/>
    <property type="match status" value="2"/>
</dbReference>
<dbReference type="Proteomes" id="UP000314987">
    <property type="component" value="Unassembled WGS sequence"/>
</dbReference>
<evidence type="ECO:0000256" key="1">
    <source>
        <dbReference type="ARBA" id="ARBA00022679"/>
    </source>
</evidence>
<dbReference type="GO" id="GO:0005524">
    <property type="term" value="F:ATP binding"/>
    <property type="evidence" value="ECO:0007669"/>
    <property type="project" value="InterPro"/>
</dbReference>
<sequence length="531" mass="60386">GHPFVPGSRQVQREVPFSLLNGLMCYKPEDPVEYLESCLQKVKELGGPEKVKWDTFVGQEKRTLPPLNGGQSRRSFLRNVMPENANFPYRRYDRLPPIHQFSIESDTDLSETAELIEEYEVFDPTRPRPKIILVIGGPGSGKGTQSLKIAERFGFEYISVGELLRKRIHSTSSNRKWSLIAKIITTGELAPQETTITEIKQKLMQMPDEEGIVIDGFPRDVAQAISFEDQICPPDLVVFLACTSQRLKERLLKRAEQQGRPDDNVKATQRRLANFKQNASPLIKYFQEKGLIMTVSLCSDGPKIHFFLMFMILFFQFVNYCIFQGDDEINVFGEDTMEGKFHSMMKYIHMFIHLISGPGSGKGTQCEKLVQKYGFTHICAAELVRNELASASERSLLIREPLERGDPVPVDIVLELLKDAMAAHLGEDTKVFLIEGYPQEVKQGEEFERRIGQPHLVICMECSADTMTSRLLQRNPDDRAEAVTQRIQTYYQALVAMTAHYEKNTQLHKINAEGSPEEVFLHICTAVDSIF</sequence>
<reference evidence="6" key="1">
    <citation type="submission" date="2018-12" db="EMBL/GenBank/DDBJ databases">
        <authorList>
            <person name="Yazar S."/>
        </authorList>
    </citation>
    <scope>NUCLEOTIDE SEQUENCE [LARGE SCALE GENOMIC DNA]</scope>
</reference>
<gene>
    <name evidence="5" type="primary">AK5</name>
</gene>
<dbReference type="GO" id="GO:0006139">
    <property type="term" value="P:nucleobase-containing compound metabolic process"/>
    <property type="evidence" value="ECO:0007669"/>
    <property type="project" value="InterPro"/>
</dbReference>
<reference evidence="5" key="2">
    <citation type="submission" date="2025-08" db="UniProtKB">
        <authorList>
            <consortium name="Ensembl"/>
        </authorList>
    </citation>
    <scope>IDENTIFICATION</scope>
</reference>
<dbReference type="Ensembl" id="ENSVURT00010016690.1">
    <property type="protein sequence ID" value="ENSVURP00010014679.1"/>
    <property type="gene ID" value="ENSVURG00010011229.1"/>
</dbReference>
<evidence type="ECO:0000313" key="5">
    <source>
        <dbReference type="Ensembl" id="ENSVURP00010014679.1"/>
    </source>
</evidence>
<evidence type="ECO:0000256" key="4">
    <source>
        <dbReference type="RuleBase" id="RU003330"/>
    </source>
</evidence>
<evidence type="ECO:0000256" key="2">
    <source>
        <dbReference type="ARBA" id="ARBA00022741"/>
    </source>
</evidence>
<keyword evidence="2" id="KW-0547">Nucleotide-binding</keyword>
<dbReference type="HAMAP" id="MF_00235">
    <property type="entry name" value="Adenylate_kinase_Adk"/>
    <property type="match status" value="2"/>
</dbReference>